<evidence type="ECO:0000259" key="1">
    <source>
        <dbReference type="PROSITE" id="PS50943"/>
    </source>
</evidence>
<reference evidence="3 5" key="2">
    <citation type="submission" date="2018-06" db="EMBL/GenBank/DDBJ databases">
        <authorList>
            <consortium name="Pathogen Informatics"/>
            <person name="Doyle S."/>
        </authorList>
    </citation>
    <scope>NUCLEOTIDE SEQUENCE [LARGE SCALE GENOMIC DNA]</scope>
    <source>
        <strain evidence="3 5">NCTC12022</strain>
    </source>
</reference>
<dbReference type="OrthoDB" id="6006530at2"/>
<protein>
    <submittedName>
        <fullName evidence="2 3">Helix-turn-helix domain</fullName>
    </submittedName>
</protein>
<dbReference type="REBASE" id="383551">
    <property type="entry name" value="C.Lfe12022ORF1448P"/>
</dbReference>
<dbReference type="SUPFAM" id="SSF47413">
    <property type="entry name" value="lambda repressor-like DNA-binding domains"/>
    <property type="match status" value="1"/>
</dbReference>
<accession>A0A0W0U8S2</accession>
<dbReference type="CDD" id="cd00093">
    <property type="entry name" value="HTH_XRE"/>
    <property type="match status" value="1"/>
</dbReference>
<dbReference type="Proteomes" id="UP000054698">
    <property type="component" value="Unassembled WGS sequence"/>
</dbReference>
<evidence type="ECO:0000313" key="3">
    <source>
        <dbReference type="EMBL" id="SPX60717.1"/>
    </source>
</evidence>
<dbReference type="PROSITE" id="PS50943">
    <property type="entry name" value="HTH_CROC1"/>
    <property type="match status" value="1"/>
</dbReference>
<keyword evidence="4" id="KW-1185">Reference proteome</keyword>
<proteinExistence type="predicted"/>
<sequence length="102" mass="11908">MNDSPLCKRLKEARLAANFSQKKLGIEAGMDQFSASARMNHYEMGRHTPDYSTLKRIATVLNLPVAYFYAESDELAEFIKVFNRLKKEERINELWELMSKNF</sequence>
<name>A0A0W0U8S2_9GAMM</name>
<reference evidence="2 4" key="1">
    <citation type="submission" date="2015-11" db="EMBL/GenBank/DDBJ databases">
        <title>Genomic analysis of 38 Legionella species identifies large and diverse effector repertoires.</title>
        <authorList>
            <person name="Burstein D."/>
            <person name="Amaro F."/>
            <person name="Zusman T."/>
            <person name="Lifshitz Z."/>
            <person name="Cohen O."/>
            <person name="Gilbert J.A."/>
            <person name="Pupko T."/>
            <person name="Shuman H.A."/>
            <person name="Segal G."/>
        </authorList>
    </citation>
    <scope>NUCLEOTIDE SEQUENCE [LARGE SCALE GENOMIC DNA]</scope>
    <source>
        <strain evidence="2 4">WO-44C</strain>
    </source>
</reference>
<dbReference type="GO" id="GO:0003677">
    <property type="term" value="F:DNA binding"/>
    <property type="evidence" value="ECO:0007669"/>
    <property type="project" value="InterPro"/>
</dbReference>
<dbReference type="Gene3D" id="1.10.260.40">
    <property type="entry name" value="lambda repressor-like DNA-binding domains"/>
    <property type="match status" value="1"/>
</dbReference>
<dbReference type="EMBL" id="LNYB01000009">
    <property type="protein sequence ID" value="KTD04171.1"/>
    <property type="molecule type" value="Genomic_DNA"/>
</dbReference>
<dbReference type="EMBL" id="UASS01000011">
    <property type="protein sequence ID" value="SPX60717.1"/>
    <property type="molecule type" value="Genomic_DNA"/>
</dbReference>
<dbReference type="STRING" id="453.Lfee_0259"/>
<evidence type="ECO:0000313" key="2">
    <source>
        <dbReference type="EMBL" id="KTD04171.1"/>
    </source>
</evidence>
<dbReference type="InterPro" id="IPR010982">
    <property type="entry name" value="Lambda_DNA-bd_dom_sf"/>
</dbReference>
<evidence type="ECO:0000313" key="5">
    <source>
        <dbReference type="Proteomes" id="UP000251942"/>
    </source>
</evidence>
<evidence type="ECO:0000313" key="4">
    <source>
        <dbReference type="Proteomes" id="UP000054698"/>
    </source>
</evidence>
<dbReference type="SMART" id="SM00530">
    <property type="entry name" value="HTH_XRE"/>
    <property type="match status" value="1"/>
</dbReference>
<organism evidence="2 4">
    <name type="scientific">Legionella feeleii</name>
    <dbReference type="NCBI Taxonomy" id="453"/>
    <lineage>
        <taxon>Bacteria</taxon>
        <taxon>Pseudomonadati</taxon>
        <taxon>Pseudomonadota</taxon>
        <taxon>Gammaproteobacteria</taxon>
        <taxon>Legionellales</taxon>
        <taxon>Legionellaceae</taxon>
        <taxon>Legionella</taxon>
    </lineage>
</organism>
<dbReference type="Proteomes" id="UP000251942">
    <property type="component" value="Unassembled WGS sequence"/>
</dbReference>
<dbReference type="RefSeq" id="WP_058443479.1">
    <property type="nucleotide sequence ID" value="NZ_CAAAHT010000023.1"/>
</dbReference>
<dbReference type="InterPro" id="IPR001387">
    <property type="entry name" value="Cro/C1-type_HTH"/>
</dbReference>
<feature type="domain" description="HTH cro/C1-type" evidence="1">
    <location>
        <begin position="10"/>
        <end position="68"/>
    </location>
</feature>
<dbReference type="PATRIC" id="fig|453.4.peg.282"/>
<gene>
    <name evidence="2" type="ORF">Lfee_0259</name>
    <name evidence="3" type="ORF">NCTC12022_01449</name>
</gene>
<dbReference type="AlphaFoldDB" id="A0A0W0U8S2"/>